<sequence length="271" mass="28238">MLFPAAKMTDMVIGLDFHAVIIPPAPAPIPMVPHPYFGPIYLWMTPTFPTCNVLINGMPAVTAGGMGYFVHIPMGLPAPPSVLNLAYWTRYLTNIPKALMLVALTLLANLAIAGISSMFVKPDSATGQFVKDVTGVDTSSWSGVWDTIKGSFAAYTKWQTWVKLLMPPVPYPGGQGSAAIGSPNVTVNGGPLGFVCPLMATSCSDLPIVPNAATVGFSNVMVGVSPAAMVRALAVNAAQGAVSAGVAKGVEKFNQRGSRQGEESCGCKPQG</sequence>
<gene>
    <name evidence="2" type="ORF">WKW80_16775</name>
</gene>
<dbReference type="Proteomes" id="UP001363010">
    <property type="component" value="Unassembled WGS sequence"/>
</dbReference>
<comment type="caution">
    <text evidence="2">The sequence shown here is derived from an EMBL/GenBank/DDBJ whole genome shotgun (WGS) entry which is preliminary data.</text>
</comment>
<name>A0ABU8W2E4_9BURK</name>
<keyword evidence="1" id="KW-0472">Membrane</keyword>
<keyword evidence="1" id="KW-0812">Transmembrane</keyword>
<evidence type="ECO:0000313" key="2">
    <source>
        <dbReference type="EMBL" id="MEJ8823669.1"/>
    </source>
</evidence>
<dbReference type="RefSeq" id="WP_340364699.1">
    <property type="nucleotide sequence ID" value="NZ_JBBKZV010000009.1"/>
</dbReference>
<protein>
    <submittedName>
        <fullName evidence="2">Uncharacterized protein</fullName>
    </submittedName>
</protein>
<evidence type="ECO:0000256" key="1">
    <source>
        <dbReference type="SAM" id="Phobius"/>
    </source>
</evidence>
<reference evidence="2 3" key="1">
    <citation type="submission" date="2024-03" db="EMBL/GenBank/DDBJ databases">
        <title>Novel species of the genus Variovorax.</title>
        <authorList>
            <person name="Liu Q."/>
            <person name="Xin Y.-H."/>
        </authorList>
    </citation>
    <scope>NUCLEOTIDE SEQUENCE [LARGE SCALE GENOMIC DNA]</scope>
    <source>
        <strain evidence="2 3">KACC 18501</strain>
    </source>
</reference>
<dbReference type="EMBL" id="JBBKZV010000009">
    <property type="protein sequence ID" value="MEJ8823669.1"/>
    <property type="molecule type" value="Genomic_DNA"/>
</dbReference>
<evidence type="ECO:0000313" key="3">
    <source>
        <dbReference type="Proteomes" id="UP001363010"/>
    </source>
</evidence>
<keyword evidence="1" id="KW-1133">Transmembrane helix</keyword>
<feature type="transmembrane region" description="Helical" evidence="1">
    <location>
        <begin position="98"/>
        <end position="120"/>
    </location>
</feature>
<organism evidence="2 3">
    <name type="scientific">Variovorax humicola</name>
    <dbReference type="NCBI Taxonomy" id="1769758"/>
    <lineage>
        <taxon>Bacteria</taxon>
        <taxon>Pseudomonadati</taxon>
        <taxon>Pseudomonadota</taxon>
        <taxon>Betaproteobacteria</taxon>
        <taxon>Burkholderiales</taxon>
        <taxon>Comamonadaceae</taxon>
        <taxon>Variovorax</taxon>
    </lineage>
</organism>
<keyword evidence="3" id="KW-1185">Reference proteome</keyword>
<accession>A0ABU8W2E4</accession>
<proteinExistence type="predicted"/>